<dbReference type="Proteomes" id="UP000054549">
    <property type="component" value="Unassembled WGS sequence"/>
</dbReference>
<dbReference type="AlphaFoldDB" id="A0A0C2TV87"/>
<dbReference type="InParanoid" id="A0A0C2TV87"/>
<name>A0A0C2TV87_AMAMK</name>
<evidence type="ECO:0000313" key="1">
    <source>
        <dbReference type="EMBL" id="KIL71244.1"/>
    </source>
</evidence>
<proteinExistence type="predicted"/>
<evidence type="ECO:0000313" key="2">
    <source>
        <dbReference type="Proteomes" id="UP000054549"/>
    </source>
</evidence>
<keyword evidence="2" id="KW-1185">Reference proteome</keyword>
<accession>A0A0C2TV87</accession>
<gene>
    <name evidence="1" type="ORF">M378DRAFT_154756</name>
</gene>
<organism evidence="1 2">
    <name type="scientific">Amanita muscaria (strain Koide BX008)</name>
    <dbReference type="NCBI Taxonomy" id="946122"/>
    <lineage>
        <taxon>Eukaryota</taxon>
        <taxon>Fungi</taxon>
        <taxon>Dikarya</taxon>
        <taxon>Basidiomycota</taxon>
        <taxon>Agaricomycotina</taxon>
        <taxon>Agaricomycetes</taxon>
        <taxon>Agaricomycetidae</taxon>
        <taxon>Agaricales</taxon>
        <taxon>Pluteineae</taxon>
        <taxon>Amanitaceae</taxon>
        <taxon>Amanita</taxon>
    </lineage>
</organism>
<dbReference type="HOGENOM" id="CLU_2928824_0_0_1"/>
<reference evidence="1 2" key="1">
    <citation type="submission" date="2014-04" db="EMBL/GenBank/DDBJ databases">
        <title>Evolutionary Origins and Diversification of the Mycorrhizal Mutualists.</title>
        <authorList>
            <consortium name="DOE Joint Genome Institute"/>
            <consortium name="Mycorrhizal Genomics Consortium"/>
            <person name="Kohler A."/>
            <person name="Kuo A."/>
            <person name="Nagy L.G."/>
            <person name="Floudas D."/>
            <person name="Copeland A."/>
            <person name="Barry K.W."/>
            <person name="Cichocki N."/>
            <person name="Veneault-Fourrey C."/>
            <person name="LaButti K."/>
            <person name="Lindquist E.A."/>
            <person name="Lipzen A."/>
            <person name="Lundell T."/>
            <person name="Morin E."/>
            <person name="Murat C."/>
            <person name="Riley R."/>
            <person name="Ohm R."/>
            <person name="Sun H."/>
            <person name="Tunlid A."/>
            <person name="Henrissat B."/>
            <person name="Grigoriev I.V."/>
            <person name="Hibbett D.S."/>
            <person name="Martin F."/>
        </authorList>
    </citation>
    <scope>NUCLEOTIDE SEQUENCE [LARGE SCALE GENOMIC DNA]</scope>
    <source>
        <strain evidence="1 2">Koide BX008</strain>
    </source>
</reference>
<feature type="non-terminal residue" evidence="1">
    <location>
        <position position="1"/>
    </location>
</feature>
<protein>
    <submittedName>
        <fullName evidence="1">Uncharacterized protein</fullName>
    </submittedName>
</protein>
<dbReference type="EMBL" id="KN818222">
    <property type="protein sequence ID" value="KIL71244.1"/>
    <property type="molecule type" value="Genomic_DNA"/>
</dbReference>
<sequence length="61" mass="6848">IAVASESAWMECSKLDRECKDSRELAPPGAISTCYKRPSRHHTIVVFVGRLSLTDGRRLFV</sequence>